<dbReference type="InterPro" id="IPR050229">
    <property type="entry name" value="GlpE_sulfurtransferase"/>
</dbReference>
<dbReference type="SUPFAM" id="SSF52821">
    <property type="entry name" value="Rhodanese/Cell cycle control phosphatase"/>
    <property type="match status" value="1"/>
</dbReference>
<dbReference type="RefSeq" id="WP_324179048.1">
    <property type="nucleotide sequence ID" value="NZ_BAABAW010000008.1"/>
</dbReference>
<dbReference type="PANTHER" id="PTHR43031:SF1">
    <property type="entry name" value="PYRIDINE NUCLEOTIDE-DISULPHIDE OXIDOREDUCTASE"/>
    <property type="match status" value="1"/>
</dbReference>
<dbReference type="CDD" id="cd00158">
    <property type="entry name" value="RHOD"/>
    <property type="match status" value="1"/>
</dbReference>
<evidence type="ECO:0000313" key="3">
    <source>
        <dbReference type="Proteomes" id="UP001327027"/>
    </source>
</evidence>
<evidence type="ECO:0000313" key="2">
    <source>
        <dbReference type="EMBL" id="MEB3345012.1"/>
    </source>
</evidence>
<dbReference type="InterPro" id="IPR036873">
    <property type="entry name" value="Rhodanese-like_dom_sf"/>
</dbReference>
<sequence>MKSIFIMMFLSRLFFGHDIQNSGKIEVLDVMTFKKSIINKQVQLVDVRTLKEYENGHIEGAINIDFFQRDVFEASFNKLNKELPVYIYCRSGGRSKVTARRLIKIGFTKIYDLKGGYLVWK</sequence>
<dbReference type="Proteomes" id="UP001327027">
    <property type="component" value="Unassembled WGS sequence"/>
</dbReference>
<dbReference type="PANTHER" id="PTHR43031">
    <property type="entry name" value="FAD-DEPENDENT OXIDOREDUCTASE"/>
    <property type="match status" value="1"/>
</dbReference>
<evidence type="ECO:0000259" key="1">
    <source>
        <dbReference type="PROSITE" id="PS50206"/>
    </source>
</evidence>
<dbReference type="SMART" id="SM00450">
    <property type="entry name" value="RHOD"/>
    <property type="match status" value="1"/>
</dbReference>
<reference evidence="2 3" key="1">
    <citation type="journal article" date="2013" name="Int. J. Syst. Evol. Microbiol.">
        <title>Aquimarina gracilis sp. nov., isolated from the gut microflora of a mussel, Mytilus coruscus, and emended description of Aquimarina spongiae.</title>
        <authorList>
            <person name="Park S.C."/>
            <person name="Choe H.N."/>
            <person name="Baik K.S."/>
            <person name="Seong C.N."/>
        </authorList>
    </citation>
    <scope>NUCLEOTIDE SEQUENCE [LARGE SCALE GENOMIC DNA]</scope>
    <source>
        <strain evidence="2 3">PSC32</strain>
    </source>
</reference>
<dbReference type="Pfam" id="PF00581">
    <property type="entry name" value="Rhodanese"/>
    <property type="match status" value="1"/>
</dbReference>
<accession>A0ABU5ZSJ1</accession>
<name>A0ABU5ZSJ1_9FLAO</name>
<proteinExistence type="predicted"/>
<keyword evidence="3" id="KW-1185">Reference proteome</keyword>
<dbReference type="Gene3D" id="3.40.250.10">
    <property type="entry name" value="Rhodanese-like domain"/>
    <property type="match status" value="1"/>
</dbReference>
<feature type="domain" description="Rhodanese" evidence="1">
    <location>
        <begin position="38"/>
        <end position="121"/>
    </location>
</feature>
<dbReference type="EMBL" id="JAYKLX010000003">
    <property type="protein sequence ID" value="MEB3345012.1"/>
    <property type="molecule type" value="Genomic_DNA"/>
</dbReference>
<dbReference type="PROSITE" id="PS50206">
    <property type="entry name" value="RHODANESE_3"/>
    <property type="match status" value="1"/>
</dbReference>
<organism evidence="2 3">
    <name type="scientific">Aquimarina gracilis</name>
    <dbReference type="NCBI Taxonomy" id="874422"/>
    <lineage>
        <taxon>Bacteria</taxon>
        <taxon>Pseudomonadati</taxon>
        <taxon>Bacteroidota</taxon>
        <taxon>Flavobacteriia</taxon>
        <taxon>Flavobacteriales</taxon>
        <taxon>Flavobacteriaceae</taxon>
        <taxon>Aquimarina</taxon>
    </lineage>
</organism>
<comment type="caution">
    <text evidence="2">The sequence shown here is derived from an EMBL/GenBank/DDBJ whole genome shotgun (WGS) entry which is preliminary data.</text>
</comment>
<dbReference type="InterPro" id="IPR001763">
    <property type="entry name" value="Rhodanese-like_dom"/>
</dbReference>
<protein>
    <submittedName>
        <fullName evidence="2">Rhodanese-like domain-containing protein</fullName>
    </submittedName>
</protein>
<gene>
    <name evidence="2" type="ORF">U6A24_06050</name>
</gene>